<proteinExistence type="predicted"/>
<comment type="caution">
    <text evidence="1">The sequence shown here is derived from an EMBL/GenBank/DDBJ whole genome shotgun (WGS) entry which is preliminary data.</text>
</comment>
<name>A0ABY6YC29_BIFPS</name>
<protein>
    <submittedName>
        <fullName evidence="1">Uncharacterized protein</fullName>
    </submittedName>
</protein>
<gene>
    <name evidence="1" type="ORF">BIFLH658_01171</name>
</gene>
<evidence type="ECO:0000313" key="2">
    <source>
        <dbReference type="Proteomes" id="UP000494211"/>
    </source>
</evidence>
<keyword evidence="2" id="KW-1185">Reference proteome</keyword>
<dbReference type="Proteomes" id="UP000494211">
    <property type="component" value="Unassembled WGS sequence"/>
</dbReference>
<dbReference type="EMBL" id="CABWJV010000003">
    <property type="protein sequence ID" value="VWQ20126.1"/>
    <property type="molecule type" value="Genomic_DNA"/>
</dbReference>
<sequence>MVFGYFKHTFDDGHVLGLRLIILVAHGAVSGAAPGESFSHLASMVPAGDPGAMSNEWLEPVDAQAYESLA</sequence>
<organism evidence="1 2">
    <name type="scientific">Bifidobacterium pseudocatenulatum</name>
    <dbReference type="NCBI Taxonomy" id="28026"/>
    <lineage>
        <taxon>Bacteria</taxon>
        <taxon>Bacillati</taxon>
        <taxon>Actinomycetota</taxon>
        <taxon>Actinomycetes</taxon>
        <taxon>Bifidobacteriales</taxon>
        <taxon>Bifidobacteriaceae</taxon>
        <taxon>Bifidobacterium</taxon>
    </lineage>
</organism>
<reference evidence="1 2" key="1">
    <citation type="submission" date="2019-10" db="EMBL/GenBank/DDBJ databases">
        <authorList>
            <consortium name="Melissa Lawson"/>
            <person name="O'neill I."/>
        </authorList>
    </citation>
    <scope>NUCLEOTIDE SEQUENCE [LARGE SCALE GENOMIC DNA]</scope>
    <source>
        <strain evidence="1">LH_658</strain>
    </source>
</reference>
<evidence type="ECO:0000313" key="1">
    <source>
        <dbReference type="EMBL" id="VWQ20126.1"/>
    </source>
</evidence>
<accession>A0ABY6YC29</accession>